<feature type="domain" description="NAD-dependent epimerase/dehydratase" evidence="2">
    <location>
        <begin position="187"/>
        <end position="298"/>
    </location>
</feature>
<feature type="domain" description="NAD-dependent epimerase/dehydratase" evidence="2">
    <location>
        <begin position="13"/>
        <end position="147"/>
    </location>
</feature>
<name>A0A512N6S0_9HYPH</name>
<dbReference type="Gene3D" id="3.40.50.720">
    <property type="entry name" value="NAD(P)-binding Rossmann-like Domain"/>
    <property type="match status" value="2"/>
</dbReference>
<organism evidence="3 4">
    <name type="scientific">Reyranella soli</name>
    <dbReference type="NCBI Taxonomy" id="1230389"/>
    <lineage>
        <taxon>Bacteria</taxon>
        <taxon>Pseudomonadati</taxon>
        <taxon>Pseudomonadota</taxon>
        <taxon>Alphaproteobacteria</taxon>
        <taxon>Hyphomicrobiales</taxon>
        <taxon>Reyranellaceae</taxon>
        <taxon>Reyranella</taxon>
    </lineage>
</organism>
<comment type="caution">
    <text evidence="3">The sequence shown here is derived from an EMBL/GenBank/DDBJ whole genome shotgun (WGS) entry which is preliminary data.</text>
</comment>
<reference evidence="3 4" key="1">
    <citation type="submission" date="2019-07" db="EMBL/GenBank/DDBJ databases">
        <title>Whole genome shotgun sequence of Reyranella soli NBRC 108950.</title>
        <authorList>
            <person name="Hosoyama A."/>
            <person name="Uohara A."/>
            <person name="Ohji S."/>
            <person name="Ichikawa N."/>
        </authorList>
    </citation>
    <scope>NUCLEOTIDE SEQUENCE [LARGE SCALE GENOMIC DNA]</scope>
    <source>
        <strain evidence="3 4">NBRC 108950</strain>
    </source>
</reference>
<protein>
    <submittedName>
        <fullName evidence="3">Nucleoside-diphosphate-sugar epimerase</fullName>
    </submittedName>
</protein>
<dbReference type="InterPro" id="IPR001509">
    <property type="entry name" value="Epimerase_deHydtase"/>
</dbReference>
<dbReference type="Pfam" id="PF01370">
    <property type="entry name" value="Epimerase"/>
    <property type="match status" value="2"/>
</dbReference>
<evidence type="ECO:0000313" key="4">
    <source>
        <dbReference type="Proteomes" id="UP000321058"/>
    </source>
</evidence>
<dbReference type="PANTHER" id="PTHR43245">
    <property type="entry name" value="BIFUNCTIONAL POLYMYXIN RESISTANCE PROTEIN ARNA"/>
    <property type="match status" value="1"/>
</dbReference>
<accession>A0A512N6S0</accession>
<dbReference type="SUPFAM" id="SSF51735">
    <property type="entry name" value="NAD(P)-binding Rossmann-fold domains"/>
    <property type="match status" value="1"/>
</dbReference>
<dbReference type="InterPro" id="IPR050177">
    <property type="entry name" value="Lipid_A_modif_metabolic_enz"/>
</dbReference>
<sequence length="390" mass="43098">MERAVWFMSTRHALITGGAGFIGSHLVDELLKRGFEVTVLDCLLPQIHGDAEMAADGWPVYLDRAARRIKGNILDDGVFVSSLDGITHLVHLAASVGVGQSMTNIADYTRNNTMATAIMLDVLSRSGHGVERIAVASSMSVYGEGEYWSAAAKTSLAPPLRSDEQLRRRSWELTREGDGSTETLEPVPTKEEKPLHPASIYAINKRDHEEMFLTVGRALGIPTTALRLFNAYGSRQALSNPYTGVAAIFISRLLNGEPPLVFEDGEQQRDFVHVKDVAEAFATVLESDKRIWGAFNVGSGRSVSVNSIARTLARLLRKNIAPRVLNQYRVGDIRHCFADVSRIAETYAFRPRRDFEGGMEELISWVTTARKPIDRSSRSMAELSHGRMVV</sequence>
<feature type="region of interest" description="Disordered" evidence="1">
    <location>
        <begin position="172"/>
        <end position="191"/>
    </location>
</feature>
<evidence type="ECO:0000256" key="1">
    <source>
        <dbReference type="SAM" id="MobiDB-lite"/>
    </source>
</evidence>
<gene>
    <name evidence="3" type="ORF">RSO01_18500</name>
</gene>
<dbReference type="Proteomes" id="UP000321058">
    <property type="component" value="Unassembled WGS sequence"/>
</dbReference>
<proteinExistence type="predicted"/>
<evidence type="ECO:0000313" key="3">
    <source>
        <dbReference type="EMBL" id="GEP54684.1"/>
    </source>
</evidence>
<dbReference type="PANTHER" id="PTHR43245:SF13">
    <property type="entry name" value="UDP-D-APIOSE_UDP-D-XYLOSE SYNTHASE 2"/>
    <property type="match status" value="1"/>
</dbReference>
<dbReference type="AlphaFoldDB" id="A0A512N6S0"/>
<dbReference type="Gene3D" id="3.90.25.10">
    <property type="entry name" value="UDP-galactose 4-epimerase, domain 1"/>
    <property type="match status" value="1"/>
</dbReference>
<dbReference type="EMBL" id="BKAJ01000031">
    <property type="protein sequence ID" value="GEP54684.1"/>
    <property type="molecule type" value="Genomic_DNA"/>
</dbReference>
<keyword evidence="4" id="KW-1185">Reference proteome</keyword>
<dbReference type="InterPro" id="IPR036291">
    <property type="entry name" value="NAD(P)-bd_dom_sf"/>
</dbReference>
<evidence type="ECO:0000259" key="2">
    <source>
        <dbReference type="Pfam" id="PF01370"/>
    </source>
</evidence>